<dbReference type="CDD" id="cd18546">
    <property type="entry name" value="ABC_6TM_Rv0194_D2_like"/>
    <property type="match status" value="1"/>
</dbReference>
<feature type="non-terminal residue" evidence="7">
    <location>
        <position position="435"/>
    </location>
</feature>
<dbReference type="InterPro" id="IPR003439">
    <property type="entry name" value="ABC_transporter-like_ATP-bd"/>
</dbReference>
<keyword evidence="8" id="KW-1185">Reference proteome</keyword>
<gene>
    <name evidence="7" type="ORF">ADK38_08335</name>
</gene>
<dbReference type="SUPFAM" id="SSF52540">
    <property type="entry name" value="P-loop containing nucleoside triphosphate hydrolases"/>
    <property type="match status" value="1"/>
</dbReference>
<dbReference type="PANTHER" id="PTHR43394">
    <property type="entry name" value="ATP-DEPENDENT PERMEASE MDL1, MITOCHONDRIAL"/>
    <property type="match status" value="1"/>
</dbReference>
<reference evidence="7 8" key="1">
    <citation type="submission" date="2015-07" db="EMBL/GenBank/DDBJ databases">
        <authorList>
            <person name="Ju K.-S."/>
            <person name="Doroghazi J.R."/>
            <person name="Metcalf W.W."/>
        </authorList>
    </citation>
    <scope>NUCLEOTIDE SEQUENCE [LARGE SCALE GENOMIC DNA]</scope>
    <source>
        <strain evidence="7 8">NRRL B-3589</strain>
    </source>
</reference>
<dbReference type="Gene3D" id="3.40.50.300">
    <property type="entry name" value="P-loop containing nucleotide triphosphate hydrolases"/>
    <property type="match status" value="1"/>
</dbReference>
<evidence type="ECO:0000256" key="5">
    <source>
        <dbReference type="SAM" id="Phobius"/>
    </source>
</evidence>
<dbReference type="InterPro" id="IPR011527">
    <property type="entry name" value="ABC1_TM_dom"/>
</dbReference>
<dbReference type="PANTHER" id="PTHR43394:SF1">
    <property type="entry name" value="ATP-BINDING CASSETTE SUB-FAMILY B MEMBER 10, MITOCHONDRIAL"/>
    <property type="match status" value="1"/>
</dbReference>
<dbReference type="PROSITE" id="PS50929">
    <property type="entry name" value="ABC_TM1F"/>
    <property type="match status" value="1"/>
</dbReference>
<dbReference type="InterPro" id="IPR027417">
    <property type="entry name" value="P-loop_NTPase"/>
</dbReference>
<name>A0ABR5JAN7_9ACTN</name>
<keyword evidence="3 5" id="KW-1133">Transmembrane helix</keyword>
<accession>A0ABR5JAN7</accession>
<dbReference type="EMBL" id="LGUT01000685">
    <property type="protein sequence ID" value="KOG90511.1"/>
    <property type="molecule type" value="Genomic_DNA"/>
</dbReference>
<feature type="transmembrane region" description="Helical" evidence="5">
    <location>
        <begin position="90"/>
        <end position="112"/>
    </location>
</feature>
<dbReference type="InterPro" id="IPR036640">
    <property type="entry name" value="ABC1_TM_sf"/>
</dbReference>
<feature type="transmembrane region" description="Helical" evidence="5">
    <location>
        <begin position="38"/>
        <end position="60"/>
    </location>
</feature>
<dbReference type="Pfam" id="PF00005">
    <property type="entry name" value="ABC_tran"/>
    <property type="match status" value="1"/>
</dbReference>
<dbReference type="InterPro" id="IPR039421">
    <property type="entry name" value="Type_1_exporter"/>
</dbReference>
<evidence type="ECO:0000256" key="2">
    <source>
        <dbReference type="ARBA" id="ARBA00022692"/>
    </source>
</evidence>
<keyword evidence="2 5" id="KW-0812">Transmembrane</keyword>
<dbReference type="Gene3D" id="1.20.1560.10">
    <property type="entry name" value="ABC transporter type 1, transmembrane domain"/>
    <property type="match status" value="1"/>
</dbReference>
<proteinExistence type="predicted"/>
<protein>
    <submittedName>
        <fullName evidence="7">ABC transporter</fullName>
    </submittedName>
</protein>
<evidence type="ECO:0000313" key="7">
    <source>
        <dbReference type="EMBL" id="KOG90511.1"/>
    </source>
</evidence>
<evidence type="ECO:0000256" key="3">
    <source>
        <dbReference type="ARBA" id="ARBA00022989"/>
    </source>
</evidence>
<sequence>MSAAVPEAPARTADTEAVEDAAVLDRATHRRVRRRSRALLYSLLRPWRWQVVVAMAALILENVAQLIGPLLIAQAIDHGIPRAVAGDSGRLMWCVAGFTGCGVLAAAARFGFFRLSGAIGQSLLLDLRTRIFQHARRLPVAFHESYTSGKVISRLTSDIDAVRDLVEGSLDGLLTSLLTVAGITVLLLWLDLPLALIVLVSIVPLVMMTRWFRERSQRAYRRARNTVADIITQFGETMNAVRAVQAFRAERRKHAAMNDLNEVFRDAHTEALGVVARYTAGVRLAGNIALALVLALGCWRVNEGALPLGVLTAFVLYLRRFYDPLDELATFTNLYAAASAALEKISGFLATPSSVPEPEAPKPLPADRPGRGRLVFRAVDFRYAADGPVVLHRLDLTIPAGQTVAVVGATGAGKSTIGKLAARFYDPSSGQVLLD</sequence>
<evidence type="ECO:0000256" key="4">
    <source>
        <dbReference type="ARBA" id="ARBA00023136"/>
    </source>
</evidence>
<dbReference type="Pfam" id="PF00664">
    <property type="entry name" value="ABC_membrane"/>
    <property type="match status" value="1"/>
</dbReference>
<feature type="domain" description="ABC transmembrane type-1" evidence="6">
    <location>
        <begin position="52"/>
        <end position="337"/>
    </location>
</feature>
<keyword evidence="4 5" id="KW-0472">Membrane</keyword>
<comment type="caution">
    <text evidence="7">The sequence shown here is derived from an EMBL/GenBank/DDBJ whole genome shotgun (WGS) entry which is preliminary data.</text>
</comment>
<dbReference type="Proteomes" id="UP000037020">
    <property type="component" value="Unassembled WGS sequence"/>
</dbReference>
<comment type="subcellular location">
    <subcellularLocation>
        <location evidence="1">Cell membrane</location>
        <topology evidence="1">Multi-pass membrane protein</topology>
    </subcellularLocation>
</comment>
<dbReference type="SUPFAM" id="SSF90123">
    <property type="entry name" value="ABC transporter transmembrane region"/>
    <property type="match status" value="1"/>
</dbReference>
<evidence type="ECO:0000313" key="8">
    <source>
        <dbReference type="Proteomes" id="UP000037020"/>
    </source>
</evidence>
<organism evidence="7 8">
    <name type="scientific">Streptomyces varsoviensis</name>
    <dbReference type="NCBI Taxonomy" id="67373"/>
    <lineage>
        <taxon>Bacteria</taxon>
        <taxon>Bacillati</taxon>
        <taxon>Actinomycetota</taxon>
        <taxon>Actinomycetes</taxon>
        <taxon>Kitasatosporales</taxon>
        <taxon>Streptomycetaceae</taxon>
        <taxon>Streptomyces</taxon>
    </lineage>
</organism>
<evidence type="ECO:0000256" key="1">
    <source>
        <dbReference type="ARBA" id="ARBA00004651"/>
    </source>
</evidence>
<evidence type="ECO:0000259" key="6">
    <source>
        <dbReference type="PROSITE" id="PS50929"/>
    </source>
</evidence>